<dbReference type="SUPFAM" id="SSF53335">
    <property type="entry name" value="S-adenosyl-L-methionine-dependent methyltransferases"/>
    <property type="match status" value="1"/>
</dbReference>
<dbReference type="GO" id="GO:0001510">
    <property type="term" value="P:RNA methylation"/>
    <property type="evidence" value="ECO:0007669"/>
    <property type="project" value="InterPro"/>
</dbReference>
<feature type="binding site" evidence="5">
    <location>
        <position position="372"/>
    </location>
    <ligand>
        <name>S-adenosyl-L-methionine</name>
        <dbReference type="ChEBI" id="CHEBI:59789"/>
    </ligand>
</feature>
<comment type="similarity">
    <text evidence="5">Belongs to the class I-like SAM-binding methyltransferase superfamily. RsmB/NOP family.</text>
</comment>
<dbReference type="Pfam" id="PF01029">
    <property type="entry name" value="NusB"/>
    <property type="match status" value="1"/>
</dbReference>
<dbReference type="PROSITE" id="PS51686">
    <property type="entry name" value="SAM_MT_RSMB_NOP"/>
    <property type="match status" value="1"/>
</dbReference>
<evidence type="ECO:0000256" key="2">
    <source>
        <dbReference type="ARBA" id="ARBA00022679"/>
    </source>
</evidence>
<keyword evidence="4 5" id="KW-0694">RNA-binding</keyword>
<dbReference type="InterPro" id="IPR049560">
    <property type="entry name" value="MeTrfase_RsmB-F_NOP2_cat"/>
</dbReference>
<reference evidence="8 9" key="1">
    <citation type="submission" date="2020-12" db="EMBL/GenBank/DDBJ databases">
        <authorList>
            <person name="Zhou J."/>
        </authorList>
    </citation>
    <scope>NUCLEOTIDE SEQUENCE [LARGE SCALE GENOMIC DNA]</scope>
    <source>
        <strain evidence="8 9">CCUG 61299</strain>
    </source>
</reference>
<dbReference type="PRINTS" id="PR02008">
    <property type="entry name" value="RCMTFAMILY"/>
</dbReference>
<proteinExistence type="inferred from homology"/>
<dbReference type="InterPro" id="IPR023267">
    <property type="entry name" value="RCMT"/>
</dbReference>
<dbReference type="Gene3D" id="3.40.50.150">
    <property type="entry name" value="Vaccinia Virus protein VP39"/>
    <property type="match status" value="1"/>
</dbReference>
<feature type="active site" description="Nucleophile" evidence="5">
    <location>
        <position position="470"/>
    </location>
</feature>
<dbReference type="PANTHER" id="PTHR22807:SF53">
    <property type="entry name" value="RIBOSOMAL RNA SMALL SUBUNIT METHYLTRANSFERASE B-RELATED"/>
    <property type="match status" value="1"/>
</dbReference>
<evidence type="ECO:0000259" key="7">
    <source>
        <dbReference type="PROSITE" id="PS51686"/>
    </source>
</evidence>
<dbReference type="GO" id="GO:0003723">
    <property type="term" value="F:RNA binding"/>
    <property type="evidence" value="ECO:0007669"/>
    <property type="project" value="UniProtKB-UniRule"/>
</dbReference>
<feature type="domain" description="SAM-dependent MTase RsmB/NOP-type" evidence="7">
    <location>
        <begin position="253"/>
        <end position="540"/>
    </location>
</feature>
<sequence>MAAAAGRGGGHHAGRGGGRPHGNSPKAKGNRGGSEPRRRPQGDQAGAQRRGQGREKGAHGSGGRQRPARSGPGPRFTDQARLCAYEAVTAVREDGAYANLALPPLVEAHRLDQRDAAFATALTYGTLRLQGRYDAVIAQCVDRPLQQVDPRVLDLLRLGTHQLLSMRVPSHAAVSATVDLSRLVVGRGAATFVNAVLRRVSQQDAQVWLDRLGQEDDPLSALATRGSHPLWVVQALRQALIDNGRDPAELEALLEADNAEPQVTLCARPGLVTPQALAKEVLRTTGLRPRAGDLSPYALVLEGGDPGRIASVRRSRAGVEDEGSQLVALLLSETPLQGRDERWLDMCAGPGGKAALLGARAEQRGAHLVASEVAPHRADLVDDSVRALSEQAVEVRCADGRSYGTQEPGAYDRVLVDAPCSGLGSLRRRPESRWRRSPQDVVELAGLQRELLVSALKAVRKGGLVAYVTCSPHVLETRLVVEDVTRALEREGLGTELLHAGDAATRVAPRPPAGADRQLLQLWPHLDGTDAMFCALLRRTR</sequence>
<protein>
    <submittedName>
        <fullName evidence="8">rRNA small subunit methyltransferase B</fullName>
    </submittedName>
</protein>
<dbReference type="Gene3D" id="1.10.940.10">
    <property type="entry name" value="NusB-like"/>
    <property type="match status" value="1"/>
</dbReference>
<accession>A0A7T7MBH2</accession>
<keyword evidence="2 5" id="KW-0808">Transferase</keyword>
<dbReference type="PANTHER" id="PTHR22807">
    <property type="entry name" value="NOP2 YEAST -RELATED NOL1/NOP2/FMU SUN DOMAIN-CONTAINING"/>
    <property type="match status" value="1"/>
</dbReference>
<feature type="binding site" evidence="5">
    <location>
        <position position="399"/>
    </location>
    <ligand>
        <name>S-adenosyl-L-methionine</name>
        <dbReference type="ChEBI" id="CHEBI:59789"/>
    </ligand>
</feature>
<organism evidence="8 9">
    <name type="scientific">Actinomyces weissii</name>
    <dbReference type="NCBI Taxonomy" id="675090"/>
    <lineage>
        <taxon>Bacteria</taxon>
        <taxon>Bacillati</taxon>
        <taxon>Actinomycetota</taxon>
        <taxon>Actinomycetes</taxon>
        <taxon>Actinomycetales</taxon>
        <taxon>Actinomycetaceae</taxon>
        <taxon>Actinomyces</taxon>
    </lineage>
</organism>
<feature type="binding site" evidence="5">
    <location>
        <position position="417"/>
    </location>
    <ligand>
        <name>S-adenosyl-L-methionine</name>
        <dbReference type="ChEBI" id="CHEBI:59789"/>
    </ligand>
</feature>
<evidence type="ECO:0000256" key="6">
    <source>
        <dbReference type="SAM" id="MobiDB-lite"/>
    </source>
</evidence>
<dbReference type="Proteomes" id="UP000595895">
    <property type="component" value="Chromosome"/>
</dbReference>
<keyword evidence="1 5" id="KW-0489">Methyltransferase</keyword>
<evidence type="ECO:0000313" key="9">
    <source>
        <dbReference type="Proteomes" id="UP000595895"/>
    </source>
</evidence>
<feature type="region of interest" description="Disordered" evidence="6">
    <location>
        <begin position="1"/>
        <end position="77"/>
    </location>
</feature>
<evidence type="ECO:0000256" key="1">
    <source>
        <dbReference type="ARBA" id="ARBA00022603"/>
    </source>
</evidence>
<evidence type="ECO:0000256" key="3">
    <source>
        <dbReference type="ARBA" id="ARBA00022691"/>
    </source>
</evidence>
<dbReference type="GO" id="GO:0008173">
    <property type="term" value="F:RNA methyltransferase activity"/>
    <property type="evidence" value="ECO:0007669"/>
    <property type="project" value="InterPro"/>
</dbReference>
<keyword evidence="3 5" id="KW-0949">S-adenosyl-L-methionine</keyword>
<name>A0A7T7MBH2_9ACTO</name>
<dbReference type="InterPro" id="IPR001678">
    <property type="entry name" value="MeTrfase_RsmB-F_NOP2_dom"/>
</dbReference>
<dbReference type="InterPro" id="IPR029063">
    <property type="entry name" value="SAM-dependent_MTases_sf"/>
</dbReference>
<dbReference type="EMBL" id="CP066802">
    <property type="protein sequence ID" value="QQM68209.1"/>
    <property type="molecule type" value="Genomic_DNA"/>
</dbReference>
<dbReference type="RefSeq" id="WP_200277838.1">
    <property type="nucleotide sequence ID" value="NZ_CP066802.1"/>
</dbReference>
<dbReference type="SUPFAM" id="SSF48013">
    <property type="entry name" value="NusB-like"/>
    <property type="match status" value="1"/>
</dbReference>
<evidence type="ECO:0000256" key="4">
    <source>
        <dbReference type="ARBA" id="ARBA00022884"/>
    </source>
</evidence>
<dbReference type="CDD" id="cd02440">
    <property type="entry name" value="AdoMet_MTases"/>
    <property type="match status" value="1"/>
</dbReference>
<gene>
    <name evidence="8" type="ORF">JG540_05145</name>
</gene>
<dbReference type="GO" id="GO:0006355">
    <property type="term" value="P:regulation of DNA-templated transcription"/>
    <property type="evidence" value="ECO:0007669"/>
    <property type="project" value="InterPro"/>
</dbReference>
<evidence type="ECO:0000256" key="5">
    <source>
        <dbReference type="PROSITE-ProRule" id="PRU01023"/>
    </source>
</evidence>
<evidence type="ECO:0000313" key="8">
    <source>
        <dbReference type="EMBL" id="QQM68209.1"/>
    </source>
</evidence>
<feature type="binding site" evidence="5">
    <location>
        <begin position="347"/>
        <end position="353"/>
    </location>
    <ligand>
        <name>S-adenosyl-L-methionine</name>
        <dbReference type="ChEBI" id="CHEBI:59789"/>
    </ligand>
</feature>
<dbReference type="InterPro" id="IPR006027">
    <property type="entry name" value="NusB_RsmB_TIM44"/>
</dbReference>
<dbReference type="InterPro" id="IPR035926">
    <property type="entry name" value="NusB-like_sf"/>
</dbReference>
<keyword evidence="9" id="KW-1185">Reference proteome</keyword>
<dbReference type="AlphaFoldDB" id="A0A7T7MBH2"/>
<dbReference type="Pfam" id="PF01189">
    <property type="entry name" value="Methyltr_RsmB-F"/>
    <property type="match status" value="1"/>
</dbReference>
<dbReference type="KEGG" id="awe:JG540_05145"/>